<name>A0A0G1BDI0_9BACT</name>
<protein>
    <submittedName>
        <fullName evidence="1">Uncharacterized protein</fullName>
    </submittedName>
</protein>
<dbReference type="AlphaFoldDB" id="A0A0G1BDI0"/>
<evidence type="ECO:0000313" key="1">
    <source>
        <dbReference type="EMBL" id="KKS71357.1"/>
    </source>
</evidence>
<reference evidence="1 2" key="1">
    <citation type="journal article" date="2015" name="Nature">
        <title>rRNA introns, odd ribosomes, and small enigmatic genomes across a large radiation of phyla.</title>
        <authorList>
            <person name="Brown C.T."/>
            <person name="Hug L.A."/>
            <person name="Thomas B.C."/>
            <person name="Sharon I."/>
            <person name="Castelle C.J."/>
            <person name="Singh A."/>
            <person name="Wilkins M.J."/>
            <person name="Williams K.H."/>
            <person name="Banfield J.F."/>
        </authorList>
    </citation>
    <scope>NUCLEOTIDE SEQUENCE [LARGE SCALE GENOMIC DNA]</scope>
</reference>
<proteinExistence type="predicted"/>
<dbReference type="EMBL" id="LCEK01000031">
    <property type="protein sequence ID" value="KKS71357.1"/>
    <property type="molecule type" value="Genomic_DNA"/>
</dbReference>
<dbReference type="Proteomes" id="UP000033867">
    <property type="component" value="Unassembled WGS sequence"/>
</dbReference>
<accession>A0A0G1BDI0</accession>
<evidence type="ECO:0000313" key="2">
    <source>
        <dbReference type="Proteomes" id="UP000033867"/>
    </source>
</evidence>
<comment type="caution">
    <text evidence="1">The sequence shown here is derived from an EMBL/GenBank/DDBJ whole genome shotgun (WGS) entry which is preliminary data.</text>
</comment>
<sequence>MHTNEVSCTLIHSPAIFVVRRWGGRSRKVLNGSSLLADARRSPPGDQGPPLLLGQPVEGPLLLEAQPTVVGFPRRELREERLERLAFVVDGARVATCVTLLAHLASGFIAIHATAPWWFTWEGHIYLKIALIQKNPTHAVR</sequence>
<gene>
    <name evidence="1" type="ORF">UV42_C0031G0006</name>
</gene>
<organism evidence="1 2">
    <name type="scientific">Candidatus Magasanikbacteria bacterium GW2011_GWE2_42_7</name>
    <dbReference type="NCBI Taxonomy" id="1619052"/>
    <lineage>
        <taxon>Bacteria</taxon>
        <taxon>Candidatus Magasanikiibacteriota</taxon>
    </lineage>
</organism>